<comment type="caution">
    <text evidence="2">The sequence shown here is derived from an EMBL/GenBank/DDBJ whole genome shotgun (WGS) entry which is preliminary data.</text>
</comment>
<feature type="transmembrane region" description="Helical" evidence="1">
    <location>
        <begin position="112"/>
        <end position="130"/>
    </location>
</feature>
<accession>A0A1V9ZRQ5</accession>
<dbReference type="AlphaFoldDB" id="A0A1V9ZRQ5"/>
<dbReference type="NCBIfam" id="TIGR01571">
    <property type="entry name" value="A_thal_Cys_rich"/>
    <property type="match status" value="1"/>
</dbReference>
<keyword evidence="1" id="KW-0812">Transmembrane</keyword>
<sequence length="187" mass="20433">MSKPTISPVDTPAAAPYVVVLMSPDGPTPPPFAIGVPTLSTGAWKAGIFGCWNSCVPNAGMSFFCPCVSLAQSVSRLGLHSYKWTLGVFAILYALACFPIFLPVYWERYSRWENGCLIVSCFVVLFLTVLRGRVRIMLRIPGNVVEDCCCSLFCHSCTLAQIATQVDAYDLNKCNFGPKDTLLAYTL</sequence>
<keyword evidence="3" id="KW-1185">Reference proteome</keyword>
<keyword evidence="1" id="KW-0472">Membrane</keyword>
<dbReference type="Proteomes" id="UP000243579">
    <property type="component" value="Unassembled WGS sequence"/>
</dbReference>
<feature type="transmembrane region" description="Helical" evidence="1">
    <location>
        <begin position="84"/>
        <end position="106"/>
    </location>
</feature>
<keyword evidence="1" id="KW-1133">Transmembrane helix</keyword>
<gene>
    <name evidence="2" type="ORF">ACHHYP_20113</name>
</gene>
<dbReference type="InterPro" id="IPR006461">
    <property type="entry name" value="PLAC_motif_containing"/>
</dbReference>
<reference evidence="2 3" key="1">
    <citation type="journal article" date="2014" name="Genome Biol. Evol.">
        <title>The secreted proteins of Achlya hypogyna and Thraustotheca clavata identify the ancestral oomycete secretome and reveal gene acquisitions by horizontal gene transfer.</title>
        <authorList>
            <person name="Misner I."/>
            <person name="Blouin N."/>
            <person name="Leonard G."/>
            <person name="Richards T.A."/>
            <person name="Lane C.E."/>
        </authorList>
    </citation>
    <scope>NUCLEOTIDE SEQUENCE [LARGE SCALE GENOMIC DNA]</scope>
    <source>
        <strain evidence="2 3">ATCC 48635</strain>
    </source>
</reference>
<organism evidence="2 3">
    <name type="scientific">Achlya hypogyna</name>
    <name type="common">Oomycete</name>
    <name type="synonym">Protoachlya hypogyna</name>
    <dbReference type="NCBI Taxonomy" id="1202772"/>
    <lineage>
        <taxon>Eukaryota</taxon>
        <taxon>Sar</taxon>
        <taxon>Stramenopiles</taxon>
        <taxon>Oomycota</taxon>
        <taxon>Saprolegniomycetes</taxon>
        <taxon>Saprolegniales</taxon>
        <taxon>Achlyaceae</taxon>
        <taxon>Achlya</taxon>
    </lineage>
</organism>
<name>A0A1V9ZRQ5_ACHHY</name>
<dbReference type="Pfam" id="PF04749">
    <property type="entry name" value="PLAC8"/>
    <property type="match status" value="1"/>
</dbReference>
<evidence type="ECO:0000256" key="1">
    <source>
        <dbReference type="SAM" id="Phobius"/>
    </source>
</evidence>
<dbReference type="PANTHER" id="PTHR15907">
    <property type="entry name" value="DUF614 FAMILY PROTEIN-RELATED"/>
    <property type="match status" value="1"/>
</dbReference>
<protein>
    <submittedName>
        <fullName evidence="2">PLAC8 family protein</fullName>
    </submittedName>
</protein>
<dbReference type="OrthoDB" id="1045822at2759"/>
<evidence type="ECO:0000313" key="2">
    <source>
        <dbReference type="EMBL" id="OQS00683.1"/>
    </source>
</evidence>
<dbReference type="EMBL" id="JNBR01000027">
    <property type="protein sequence ID" value="OQS00683.1"/>
    <property type="molecule type" value="Genomic_DNA"/>
</dbReference>
<proteinExistence type="predicted"/>
<evidence type="ECO:0000313" key="3">
    <source>
        <dbReference type="Proteomes" id="UP000243579"/>
    </source>
</evidence>